<keyword evidence="1" id="KW-1133">Transmembrane helix</keyword>
<dbReference type="AlphaFoldDB" id="X0RZ77"/>
<accession>X0RZ77</accession>
<proteinExistence type="predicted"/>
<evidence type="ECO:0000256" key="1">
    <source>
        <dbReference type="SAM" id="Phobius"/>
    </source>
</evidence>
<name>X0RZ77_9ZZZZ</name>
<evidence type="ECO:0000313" key="2">
    <source>
        <dbReference type="EMBL" id="GAF74129.1"/>
    </source>
</evidence>
<dbReference type="EMBL" id="BARS01009400">
    <property type="protein sequence ID" value="GAF74129.1"/>
    <property type="molecule type" value="Genomic_DNA"/>
</dbReference>
<keyword evidence="1" id="KW-0472">Membrane</keyword>
<comment type="caution">
    <text evidence="2">The sequence shown here is derived from an EMBL/GenBank/DDBJ whole genome shotgun (WGS) entry which is preliminary data.</text>
</comment>
<gene>
    <name evidence="2" type="ORF">S01H1_17687</name>
</gene>
<organism evidence="2">
    <name type="scientific">marine sediment metagenome</name>
    <dbReference type="NCBI Taxonomy" id="412755"/>
    <lineage>
        <taxon>unclassified sequences</taxon>
        <taxon>metagenomes</taxon>
        <taxon>ecological metagenomes</taxon>
    </lineage>
</organism>
<sequence length="44" mass="5298">MYSHYDFILFLLDIAYKIKRYFWLTFATLSILGLILAIIINIKE</sequence>
<keyword evidence="1" id="KW-0812">Transmembrane</keyword>
<feature type="transmembrane region" description="Helical" evidence="1">
    <location>
        <begin position="21"/>
        <end position="42"/>
    </location>
</feature>
<protein>
    <submittedName>
        <fullName evidence="2">Uncharacterized protein</fullName>
    </submittedName>
</protein>
<reference evidence="2" key="1">
    <citation type="journal article" date="2014" name="Front. Microbiol.">
        <title>High frequency of phylogenetically diverse reductive dehalogenase-homologous genes in deep subseafloor sedimentary metagenomes.</title>
        <authorList>
            <person name="Kawai M."/>
            <person name="Futagami T."/>
            <person name="Toyoda A."/>
            <person name="Takaki Y."/>
            <person name="Nishi S."/>
            <person name="Hori S."/>
            <person name="Arai W."/>
            <person name="Tsubouchi T."/>
            <person name="Morono Y."/>
            <person name="Uchiyama I."/>
            <person name="Ito T."/>
            <person name="Fujiyama A."/>
            <person name="Inagaki F."/>
            <person name="Takami H."/>
        </authorList>
    </citation>
    <scope>NUCLEOTIDE SEQUENCE</scope>
    <source>
        <strain evidence="2">Expedition CK06-06</strain>
    </source>
</reference>